<reference evidence="1" key="1">
    <citation type="submission" date="2014-09" db="EMBL/GenBank/DDBJ databases">
        <authorList>
            <person name="Magalhaes I.L.F."/>
            <person name="Oliveira U."/>
            <person name="Santos F.R."/>
            <person name="Vidigal T.H.D.A."/>
            <person name="Brescovit A.D."/>
            <person name="Santos A.J."/>
        </authorList>
    </citation>
    <scope>NUCLEOTIDE SEQUENCE</scope>
    <source>
        <tissue evidence="1">Shoot tissue taken approximately 20 cm above the soil surface</tissue>
    </source>
</reference>
<dbReference type="EMBL" id="GBRH01242109">
    <property type="protein sequence ID" value="JAD55786.1"/>
    <property type="molecule type" value="Transcribed_RNA"/>
</dbReference>
<sequence length="26" mass="3152">MHRKAWLRLYPSSDWFSICAIVPFVQ</sequence>
<protein>
    <submittedName>
        <fullName evidence="1">Uncharacterized protein</fullName>
    </submittedName>
</protein>
<reference evidence="1" key="2">
    <citation type="journal article" date="2015" name="Data Brief">
        <title>Shoot transcriptome of the giant reed, Arundo donax.</title>
        <authorList>
            <person name="Barrero R.A."/>
            <person name="Guerrero F.D."/>
            <person name="Moolhuijzen P."/>
            <person name="Goolsby J.A."/>
            <person name="Tidwell J."/>
            <person name="Bellgard S.E."/>
            <person name="Bellgard M.I."/>
        </authorList>
    </citation>
    <scope>NUCLEOTIDE SEQUENCE</scope>
    <source>
        <tissue evidence="1">Shoot tissue taken approximately 20 cm above the soil surface</tissue>
    </source>
</reference>
<accession>A0A0A9AXD9</accession>
<proteinExistence type="predicted"/>
<dbReference type="AlphaFoldDB" id="A0A0A9AXD9"/>
<organism evidence="1">
    <name type="scientific">Arundo donax</name>
    <name type="common">Giant reed</name>
    <name type="synonym">Donax arundinaceus</name>
    <dbReference type="NCBI Taxonomy" id="35708"/>
    <lineage>
        <taxon>Eukaryota</taxon>
        <taxon>Viridiplantae</taxon>
        <taxon>Streptophyta</taxon>
        <taxon>Embryophyta</taxon>
        <taxon>Tracheophyta</taxon>
        <taxon>Spermatophyta</taxon>
        <taxon>Magnoliopsida</taxon>
        <taxon>Liliopsida</taxon>
        <taxon>Poales</taxon>
        <taxon>Poaceae</taxon>
        <taxon>PACMAD clade</taxon>
        <taxon>Arundinoideae</taxon>
        <taxon>Arundineae</taxon>
        <taxon>Arundo</taxon>
    </lineage>
</organism>
<name>A0A0A9AXD9_ARUDO</name>
<evidence type="ECO:0000313" key="1">
    <source>
        <dbReference type="EMBL" id="JAD55786.1"/>
    </source>
</evidence>